<dbReference type="Pfam" id="PF00226">
    <property type="entry name" value="DnaJ"/>
    <property type="match status" value="1"/>
</dbReference>
<dbReference type="SUPFAM" id="SSF46565">
    <property type="entry name" value="Chaperone J-domain"/>
    <property type="match status" value="1"/>
</dbReference>
<dbReference type="PANTHER" id="PTHR44313">
    <property type="entry name" value="DNAJ HOMOLOG SUBFAMILY C MEMBER 17"/>
    <property type="match status" value="1"/>
</dbReference>
<dbReference type="Proteomes" id="UP001201980">
    <property type="component" value="Unassembled WGS sequence"/>
</dbReference>
<dbReference type="GO" id="GO:0000390">
    <property type="term" value="P:spliceosomal complex disassembly"/>
    <property type="evidence" value="ECO:0007669"/>
    <property type="project" value="TreeGrafter"/>
</dbReference>
<dbReference type="AlphaFoldDB" id="A0AAD5RG64"/>
<keyword evidence="3" id="KW-0963">Cytoplasm</keyword>
<evidence type="ECO:0000256" key="2">
    <source>
        <dbReference type="ARBA" id="ARBA00004496"/>
    </source>
</evidence>
<keyword evidence="9" id="KW-1185">Reference proteome</keyword>
<dbReference type="GO" id="GO:0005737">
    <property type="term" value="C:cytoplasm"/>
    <property type="evidence" value="ECO:0007669"/>
    <property type="project" value="UniProtKB-SubCell"/>
</dbReference>
<feature type="compositionally biased region" description="Basic and acidic residues" evidence="6">
    <location>
        <begin position="256"/>
        <end position="281"/>
    </location>
</feature>
<proteinExistence type="predicted"/>
<organism evidence="8 9">
    <name type="scientific">Zalerion maritima</name>
    <dbReference type="NCBI Taxonomy" id="339359"/>
    <lineage>
        <taxon>Eukaryota</taxon>
        <taxon>Fungi</taxon>
        <taxon>Dikarya</taxon>
        <taxon>Ascomycota</taxon>
        <taxon>Pezizomycotina</taxon>
        <taxon>Sordariomycetes</taxon>
        <taxon>Lulworthiomycetidae</taxon>
        <taxon>Lulworthiales</taxon>
        <taxon>Lulworthiaceae</taxon>
        <taxon>Zalerion</taxon>
    </lineage>
</organism>
<dbReference type="InterPro" id="IPR052094">
    <property type="entry name" value="Pre-mRNA-splicing_ERAD"/>
</dbReference>
<evidence type="ECO:0000256" key="5">
    <source>
        <dbReference type="ARBA" id="ARBA00023242"/>
    </source>
</evidence>
<feature type="region of interest" description="Disordered" evidence="6">
    <location>
        <begin position="362"/>
        <end position="386"/>
    </location>
</feature>
<evidence type="ECO:0000313" key="9">
    <source>
        <dbReference type="Proteomes" id="UP001201980"/>
    </source>
</evidence>
<reference evidence="8" key="1">
    <citation type="submission" date="2022-07" db="EMBL/GenBank/DDBJ databases">
        <title>Draft genome sequence of Zalerion maritima ATCC 34329, a (micro)plastics degrading marine fungus.</title>
        <authorList>
            <person name="Paco A."/>
            <person name="Goncalves M.F.M."/>
            <person name="Rocha-Santos T.A.P."/>
            <person name="Alves A."/>
        </authorList>
    </citation>
    <scope>NUCLEOTIDE SEQUENCE</scope>
    <source>
        <strain evidence="8">ATCC 34329</strain>
    </source>
</reference>
<dbReference type="EMBL" id="JAKWBI020000813">
    <property type="protein sequence ID" value="KAJ2892406.1"/>
    <property type="molecule type" value="Genomic_DNA"/>
</dbReference>
<dbReference type="InterPro" id="IPR001623">
    <property type="entry name" value="DnaJ_domain"/>
</dbReference>
<comment type="caution">
    <text evidence="8">The sequence shown here is derived from an EMBL/GenBank/DDBJ whole genome shotgun (WGS) entry which is preliminary data.</text>
</comment>
<keyword evidence="4" id="KW-0143">Chaperone</keyword>
<evidence type="ECO:0000259" key="7">
    <source>
        <dbReference type="PROSITE" id="PS50076"/>
    </source>
</evidence>
<sequence>MADPASQLTSQALELASAGADLYDLLSVFVSATDRDVQRAWRKVGLKYHPDRVGDDSGAKETYERCRVARDVLLEPAARAAYDAAREAAVRRQAEREKMDGERRGMVEDLERREAAARGEAPRTAGAGFGAGGGTTVGKRTPEEEERLRKAFARGREREKERQRQKYEAGERERFREEEAKGKGFDELDKEEEELRKKLEAIQERKAAKDEARRARKSRGGLGGGESATPVASGTEDGGVGWDKTYGSGRRKERARLRQLEQEREREKEREIKAAKQEQKLQEFFVPPLPPAGFDPNKKYTIDEFNNTLSRLREAQEAKIAAGKAERIKVPLEDKAFEMPGGRTIRVPKYSFSYRAAVKTKHETSAGGNVEEVEQPTAQPSGVSLDDTINKLKQKQQAVDGWPGSEW</sequence>
<dbReference type="PANTHER" id="PTHR44313:SF1">
    <property type="entry name" value="DNAJ HOMOLOG SUBFAMILY C MEMBER 17"/>
    <property type="match status" value="1"/>
</dbReference>
<evidence type="ECO:0000256" key="1">
    <source>
        <dbReference type="ARBA" id="ARBA00004123"/>
    </source>
</evidence>
<evidence type="ECO:0000256" key="6">
    <source>
        <dbReference type="SAM" id="MobiDB-lite"/>
    </source>
</evidence>
<feature type="compositionally biased region" description="Basic and acidic residues" evidence="6">
    <location>
        <begin position="140"/>
        <end position="190"/>
    </location>
</feature>
<name>A0AAD5RG64_9PEZI</name>
<feature type="region of interest" description="Disordered" evidence="6">
    <location>
        <begin position="202"/>
        <end position="297"/>
    </location>
</feature>
<dbReference type="Gene3D" id="1.10.287.110">
    <property type="entry name" value="DnaJ domain"/>
    <property type="match status" value="1"/>
</dbReference>
<dbReference type="SMART" id="SM00271">
    <property type="entry name" value="DnaJ"/>
    <property type="match status" value="1"/>
</dbReference>
<feature type="region of interest" description="Disordered" evidence="6">
    <location>
        <begin position="114"/>
        <end position="190"/>
    </location>
</feature>
<dbReference type="GO" id="GO:0005681">
    <property type="term" value="C:spliceosomal complex"/>
    <property type="evidence" value="ECO:0007669"/>
    <property type="project" value="TreeGrafter"/>
</dbReference>
<keyword evidence="5" id="KW-0539">Nucleus</keyword>
<feature type="compositionally biased region" description="Basic and acidic residues" evidence="6">
    <location>
        <begin position="202"/>
        <end position="213"/>
    </location>
</feature>
<evidence type="ECO:0000256" key="3">
    <source>
        <dbReference type="ARBA" id="ARBA00022490"/>
    </source>
</evidence>
<accession>A0AAD5RG64</accession>
<feature type="compositionally biased region" description="Gly residues" evidence="6">
    <location>
        <begin position="127"/>
        <end position="136"/>
    </location>
</feature>
<evidence type="ECO:0000313" key="8">
    <source>
        <dbReference type="EMBL" id="KAJ2892406.1"/>
    </source>
</evidence>
<feature type="domain" description="J" evidence="7">
    <location>
        <begin position="21"/>
        <end position="86"/>
    </location>
</feature>
<protein>
    <submittedName>
        <fullName evidence="8">Pre-mRNA-splicing factor cwc23</fullName>
    </submittedName>
</protein>
<gene>
    <name evidence="8" type="ORF">MKZ38_009889</name>
</gene>
<dbReference type="InterPro" id="IPR036869">
    <property type="entry name" value="J_dom_sf"/>
</dbReference>
<dbReference type="CDD" id="cd06257">
    <property type="entry name" value="DnaJ"/>
    <property type="match status" value="1"/>
</dbReference>
<dbReference type="PRINTS" id="PR00625">
    <property type="entry name" value="JDOMAIN"/>
</dbReference>
<evidence type="ECO:0000256" key="4">
    <source>
        <dbReference type="ARBA" id="ARBA00023186"/>
    </source>
</evidence>
<dbReference type="PROSITE" id="PS50076">
    <property type="entry name" value="DNAJ_2"/>
    <property type="match status" value="1"/>
</dbReference>
<comment type="subcellular location">
    <subcellularLocation>
        <location evidence="2">Cytoplasm</location>
    </subcellularLocation>
    <subcellularLocation>
        <location evidence="1">Nucleus</location>
    </subcellularLocation>
</comment>